<evidence type="ECO:0000313" key="2">
    <source>
        <dbReference type="Proteomes" id="UP001234178"/>
    </source>
</evidence>
<protein>
    <submittedName>
        <fullName evidence="1">Uncharacterized protein</fullName>
    </submittedName>
</protein>
<dbReference type="EMBL" id="JAOYFB010000001">
    <property type="protein sequence ID" value="KAK4003786.1"/>
    <property type="molecule type" value="Genomic_DNA"/>
</dbReference>
<reference evidence="1 2" key="1">
    <citation type="journal article" date="2023" name="Nucleic Acids Res.">
        <title>The hologenome of Daphnia magna reveals possible DNA methylation and microbiome-mediated evolution of the host genome.</title>
        <authorList>
            <person name="Chaturvedi A."/>
            <person name="Li X."/>
            <person name="Dhandapani V."/>
            <person name="Marshall H."/>
            <person name="Kissane S."/>
            <person name="Cuenca-Cambronero M."/>
            <person name="Asole G."/>
            <person name="Calvet F."/>
            <person name="Ruiz-Romero M."/>
            <person name="Marangio P."/>
            <person name="Guigo R."/>
            <person name="Rago D."/>
            <person name="Mirbahai L."/>
            <person name="Eastwood N."/>
            <person name="Colbourne J.K."/>
            <person name="Zhou J."/>
            <person name="Mallon E."/>
            <person name="Orsini L."/>
        </authorList>
    </citation>
    <scope>NUCLEOTIDE SEQUENCE [LARGE SCALE GENOMIC DNA]</scope>
    <source>
        <strain evidence="1">LRV0_1</strain>
    </source>
</reference>
<sequence>MLVFARKGLRINQNPVVQHMLLLEFPFPQLAPELDPSMLWTEPVGYQQGYDNMTCRAVKHPTLHVLHKCENLICVEVGLLRLQRLMEKPTSSSLVLSAIVCEWFVVHPLVADEFLAANEILRLKETSNL</sequence>
<comment type="caution">
    <text evidence="1">The sequence shown here is derived from an EMBL/GenBank/DDBJ whole genome shotgun (WGS) entry which is preliminary data.</text>
</comment>
<keyword evidence="2" id="KW-1185">Reference proteome</keyword>
<name>A0ABQ9YT28_9CRUS</name>
<gene>
    <name evidence="1" type="ORF">OUZ56_005538</name>
</gene>
<proteinExistence type="predicted"/>
<accession>A0ABQ9YT28</accession>
<organism evidence="1 2">
    <name type="scientific">Daphnia magna</name>
    <dbReference type="NCBI Taxonomy" id="35525"/>
    <lineage>
        <taxon>Eukaryota</taxon>
        <taxon>Metazoa</taxon>
        <taxon>Ecdysozoa</taxon>
        <taxon>Arthropoda</taxon>
        <taxon>Crustacea</taxon>
        <taxon>Branchiopoda</taxon>
        <taxon>Diplostraca</taxon>
        <taxon>Cladocera</taxon>
        <taxon>Anomopoda</taxon>
        <taxon>Daphniidae</taxon>
        <taxon>Daphnia</taxon>
    </lineage>
</organism>
<evidence type="ECO:0000313" key="1">
    <source>
        <dbReference type="EMBL" id="KAK4003786.1"/>
    </source>
</evidence>
<dbReference type="Proteomes" id="UP001234178">
    <property type="component" value="Unassembled WGS sequence"/>
</dbReference>